<dbReference type="InterPro" id="IPR052948">
    <property type="entry name" value="Low_temp-induced_all0457"/>
</dbReference>
<dbReference type="RefSeq" id="WP_214435271.1">
    <property type="nucleotide sequence ID" value="NZ_CAWPUQ010000160.1"/>
</dbReference>
<organism evidence="2 3">
    <name type="scientific">Dendronalium phyllosphericum CENA369</name>
    <dbReference type="NCBI Taxonomy" id="1725256"/>
    <lineage>
        <taxon>Bacteria</taxon>
        <taxon>Bacillati</taxon>
        <taxon>Cyanobacteriota</taxon>
        <taxon>Cyanophyceae</taxon>
        <taxon>Nostocales</taxon>
        <taxon>Nostocaceae</taxon>
        <taxon>Dendronalium</taxon>
        <taxon>Dendronalium phyllosphericum</taxon>
    </lineage>
</organism>
<feature type="transmembrane region" description="Helical" evidence="1">
    <location>
        <begin position="60"/>
        <end position="79"/>
    </location>
</feature>
<keyword evidence="3" id="KW-1185">Reference proteome</keyword>
<dbReference type="PANTHER" id="PTHR36109:SF1">
    <property type="entry name" value="SLR0613 PROTEIN"/>
    <property type="match status" value="1"/>
</dbReference>
<evidence type="ECO:0000313" key="2">
    <source>
        <dbReference type="EMBL" id="MBH8576542.1"/>
    </source>
</evidence>
<proteinExistence type="predicted"/>
<evidence type="ECO:0008006" key="4">
    <source>
        <dbReference type="Google" id="ProtNLM"/>
    </source>
</evidence>
<gene>
    <name evidence="2" type="ORF">I8752_26835</name>
</gene>
<dbReference type="Proteomes" id="UP000662314">
    <property type="component" value="Unassembled WGS sequence"/>
</dbReference>
<reference evidence="2 3" key="1">
    <citation type="journal article" date="2021" name="Int. J. Syst. Evol. Microbiol.">
        <title>Amazonocrinis nigriterrae gen. nov., sp. nov., Atlanticothrix silvestris gen. nov., sp. nov. and Dendronalium phyllosphericum gen. nov., sp. nov., nostocacean cyanobacteria from Brazilian environments.</title>
        <authorList>
            <person name="Alvarenga D.O."/>
            <person name="Andreote A.P.D."/>
            <person name="Branco L.H.Z."/>
            <person name="Delbaje E."/>
            <person name="Cruz R.B."/>
            <person name="Varani A.M."/>
            <person name="Fiore M.F."/>
        </authorList>
    </citation>
    <scope>NUCLEOTIDE SEQUENCE [LARGE SCALE GENOMIC DNA]</scope>
    <source>
        <strain evidence="2 3">CENA369</strain>
    </source>
</reference>
<dbReference type="PANTHER" id="PTHR36109">
    <property type="entry name" value="MEMBRANE PROTEIN-RELATED"/>
    <property type="match status" value="1"/>
</dbReference>
<keyword evidence="1" id="KW-1133">Transmembrane helix</keyword>
<dbReference type="EMBL" id="JAECZA010000232">
    <property type="protein sequence ID" value="MBH8576542.1"/>
    <property type="molecule type" value="Genomic_DNA"/>
</dbReference>
<evidence type="ECO:0000256" key="1">
    <source>
        <dbReference type="SAM" id="Phobius"/>
    </source>
</evidence>
<sequence length="177" mass="19483">MNYLIAVLPDRTQVEAAYSDLEKAGLPTAQITILGQGYKSADEFGFLDPNKQARKQTNRLLYFLLPFGFIAGYAFNYLTKIEIFPETTRFGNEILAGILGAISGALGAGLVGRFVGSTVGSGDALPYRNRLDAGKYLIVVNGDDKLTREATRILRQFEPENIQGYTDYSQNSKLLDN</sequence>
<accession>A0A8J7ILH7</accession>
<keyword evidence="1" id="KW-0472">Membrane</keyword>
<name>A0A8J7ILH7_9NOST</name>
<protein>
    <recommendedName>
        <fullName evidence="4">DUF1269 domain-containing protein</fullName>
    </recommendedName>
</protein>
<comment type="caution">
    <text evidence="2">The sequence shown here is derived from an EMBL/GenBank/DDBJ whole genome shotgun (WGS) entry which is preliminary data.</text>
</comment>
<feature type="transmembrane region" description="Helical" evidence="1">
    <location>
        <begin position="94"/>
        <end position="115"/>
    </location>
</feature>
<keyword evidence="1" id="KW-0812">Transmembrane</keyword>
<evidence type="ECO:0000313" key="3">
    <source>
        <dbReference type="Proteomes" id="UP000662314"/>
    </source>
</evidence>
<dbReference type="AlphaFoldDB" id="A0A8J7ILH7"/>